<dbReference type="Pfam" id="PF00665">
    <property type="entry name" value="rve"/>
    <property type="match status" value="1"/>
</dbReference>
<dbReference type="Proteomes" id="UP000694871">
    <property type="component" value="Unplaced"/>
</dbReference>
<dbReference type="InterPro" id="IPR050951">
    <property type="entry name" value="Retrovirus_Pol_polyprotein"/>
</dbReference>
<dbReference type="PANTHER" id="PTHR37984:SF12">
    <property type="entry name" value="RIBONUCLEASE H"/>
    <property type="match status" value="1"/>
</dbReference>
<dbReference type="Gene3D" id="1.10.340.70">
    <property type="match status" value="1"/>
</dbReference>
<feature type="region of interest" description="Disordered" evidence="2">
    <location>
        <begin position="392"/>
        <end position="477"/>
    </location>
</feature>
<organism evidence="4 5">
    <name type="scientific">Gekko japonicus</name>
    <name type="common">Schlegel's Japanese gecko</name>
    <dbReference type="NCBI Taxonomy" id="146911"/>
    <lineage>
        <taxon>Eukaryota</taxon>
        <taxon>Metazoa</taxon>
        <taxon>Chordata</taxon>
        <taxon>Craniata</taxon>
        <taxon>Vertebrata</taxon>
        <taxon>Euteleostomi</taxon>
        <taxon>Lepidosauria</taxon>
        <taxon>Squamata</taxon>
        <taxon>Bifurcata</taxon>
        <taxon>Gekkota</taxon>
        <taxon>Gekkonidae</taxon>
        <taxon>Gekkoninae</taxon>
        <taxon>Gekko</taxon>
    </lineage>
</organism>
<reference evidence="5" key="1">
    <citation type="submission" date="2025-08" db="UniProtKB">
        <authorList>
            <consortium name="RefSeq"/>
        </authorList>
    </citation>
    <scope>IDENTIFICATION</scope>
</reference>
<dbReference type="SUPFAM" id="SSF53098">
    <property type="entry name" value="Ribonuclease H-like"/>
    <property type="match status" value="1"/>
</dbReference>
<feature type="compositionally biased region" description="Polar residues" evidence="2">
    <location>
        <begin position="619"/>
        <end position="628"/>
    </location>
</feature>
<sequence length="637" mass="71271">MGHADALSRLPLPEVVEDPAPAFRVLQLEGLPEAPLQARDIARRSARDPVVSRVLGWVVRGWPEKTDPEFAAYATRRDELSAHKGCLLWGDRVVVPHALRQRVLQALHEAHPGIVRMKGLARSYVWWPGIDAEVEAWVKRCQPCQAVRPSPPGAPAQAWESTRTPWSRLHIDFAGPFPGRLFLVTVDSYSKWLEISPVAATSAKATIRALRGLFATHGLPDTIVSDNGTAFTSEEFQQFLSSNLIRHVRSAPFHPATNGQAERMVRTAKEALSRMVEGEWECRIARFLLTQHTTPNPVSGRCPAELLMGRKPTILLDRLHPDRAPDQRNAVEQREAPRGFFPEDPVLARNFGRGPEWIAGRILRPLGTVMYEVSMECGQIWRRHIDQLRQRVLPESQTEEETRQQTEPRETTPEATAQDLPAEEHPAQGPTAPASVEENPVPEAAEAGAPAPSSEPGPEVGIPEARGATPRRSARSVIGECAPSSSKAAAKFAEYQSESTCVIVEEEPTSNRDKLLHQILKDKEPNCEQEDALSRQNQVFFKKTFIARKEVKLSREVGPSKVKRLSCIETFKLVKTKFFQDEKWVKIRQSSVVPSQIFPNVKQTHEVYKGKRHRDKNLSKMTTAPSQNGKKKICNQT</sequence>
<keyword evidence="4" id="KW-1185">Reference proteome</keyword>
<accession>A0ABM1K7S5</accession>
<evidence type="ECO:0000256" key="1">
    <source>
        <dbReference type="ARBA" id="ARBA00039658"/>
    </source>
</evidence>
<evidence type="ECO:0000313" key="5">
    <source>
        <dbReference type="RefSeq" id="XP_015269762.1"/>
    </source>
</evidence>
<feature type="compositionally biased region" description="Low complexity" evidence="2">
    <location>
        <begin position="432"/>
        <end position="461"/>
    </location>
</feature>
<evidence type="ECO:0000256" key="2">
    <source>
        <dbReference type="SAM" id="MobiDB-lite"/>
    </source>
</evidence>
<dbReference type="PROSITE" id="PS50994">
    <property type="entry name" value="INTEGRASE"/>
    <property type="match status" value="1"/>
</dbReference>
<dbReference type="Pfam" id="PF17921">
    <property type="entry name" value="Integrase_H2C2"/>
    <property type="match status" value="1"/>
</dbReference>
<dbReference type="GeneID" id="107113041"/>
<dbReference type="Gene3D" id="3.30.420.10">
    <property type="entry name" value="Ribonuclease H-like superfamily/Ribonuclease H"/>
    <property type="match status" value="1"/>
</dbReference>
<gene>
    <name evidence="5" type="primary">LOC107113041</name>
</gene>
<evidence type="ECO:0000313" key="4">
    <source>
        <dbReference type="Proteomes" id="UP000694871"/>
    </source>
</evidence>
<dbReference type="InterPro" id="IPR041588">
    <property type="entry name" value="Integrase_H2C2"/>
</dbReference>
<dbReference type="InterPro" id="IPR036397">
    <property type="entry name" value="RNaseH_sf"/>
</dbReference>
<dbReference type="RefSeq" id="XP_015269762.1">
    <property type="nucleotide sequence ID" value="XM_015414276.1"/>
</dbReference>
<evidence type="ECO:0000259" key="3">
    <source>
        <dbReference type="PROSITE" id="PS50994"/>
    </source>
</evidence>
<name>A0ABM1K7S5_GEKJA</name>
<dbReference type="PANTHER" id="PTHR37984">
    <property type="entry name" value="PROTEIN CBG26694"/>
    <property type="match status" value="1"/>
</dbReference>
<proteinExistence type="predicted"/>
<feature type="region of interest" description="Disordered" evidence="2">
    <location>
        <begin position="608"/>
        <end position="637"/>
    </location>
</feature>
<feature type="compositionally biased region" description="Basic and acidic residues" evidence="2">
    <location>
        <begin position="400"/>
        <end position="412"/>
    </location>
</feature>
<protein>
    <recommendedName>
        <fullName evidence="1">Gypsy retrotransposon integrase-like protein 1</fullName>
    </recommendedName>
</protein>
<dbReference type="InterPro" id="IPR001584">
    <property type="entry name" value="Integrase_cat-core"/>
</dbReference>
<feature type="domain" description="Integrase catalytic" evidence="3">
    <location>
        <begin position="161"/>
        <end position="320"/>
    </location>
</feature>
<dbReference type="InterPro" id="IPR012337">
    <property type="entry name" value="RNaseH-like_sf"/>
</dbReference>